<dbReference type="PANTHER" id="PTHR46113">
    <property type="entry name" value="SNAC DOMAIN-CONTAINING PROTEIN"/>
    <property type="match status" value="1"/>
</dbReference>
<protein>
    <submittedName>
        <fullName evidence="1">Uncharacterized protein</fullName>
    </submittedName>
</protein>
<dbReference type="EMBL" id="HBUF01067992">
    <property type="protein sequence ID" value="CAG6628437.1"/>
    <property type="molecule type" value="Transcribed_RNA"/>
</dbReference>
<reference evidence="1" key="1">
    <citation type="submission" date="2021-05" db="EMBL/GenBank/DDBJ databases">
        <authorList>
            <person name="Alioto T."/>
            <person name="Alioto T."/>
            <person name="Gomez Garrido J."/>
        </authorList>
    </citation>
    <scope>NUCLEOTIDE SEQUENCE</scope>
</reference>
<organism evidence="1">
    <name type="scientific">Cacopsylla melanoneura</name>
    <dbReference type="NCBI Taxonomy" id="428564"/>
    <lineage>
        <taxon>Eukaryota</taxon>
        <taxon>Metazoa</taxon>
        <taxon>Ecdysozoa</taxon>
        <taxon>Arthropoda</taxon>
        <taxon>Hexapoda</taxon>
        <taxon>Insecta</taxon>
        <taxon>Pterygota</taxon>
        <taxon>Neoptera</taxon>
        <taxon>Paraneoptera</taxon>
        <taxon>Hemiptera</taxon>
        <taxon>Sternorrhyncha</taxon>
        <taxon>Psylloidea</taxon>
        <taxon>Psyllidae</taxon>
        <taxon>Psyllinae</taxon>
        <taxon>Cacopsylla</taxon>
    </lineage>
</organism>
<sequence length="548" mass="62998">MSSPDPKKKKFTRGSQDVLTEKLSILLDRCKVSDRDAVRVLFSTAEALGHDAQDLLISKSTVRRRRQKFREERFQVIKDKFKNSDLENAVLHWDGKLLPAVLNKDLVERLAILVSSGDEEHLISVPKLENSMGATQAKAVHEEIMEWCITDKIEAMCFDTTAVNTGRSKGACVLLERLLGKDLLYLACRHHVLEVILKAVFDSKMGSTSGPQPDTFKKFQAAWTKIDQTKFKIGLEDVFVQENIGNVDELCSFLMLKLEENQPRDDYKEFIELCLIFLGGITGNAIRFKTPGAMHHARWMAKGIYSLKMFMFREQYTMSELEINNLRDICLFILNLYVKAWFNATKAVLAPNEDLTLIKNLIKYRETNVAIANVALGKLLNHLWYLNPENVCFSLFDDSVCKEDKERMAIEILSAEHDEFEELEEEDDERMIKPKIGVGAADSLLEKNLDFFVSRQSMNFFRRFKLNTNFLNSDPESWKNDPEYMKGKEIVNKLRVVNDTAERGVKLIQDFNTCITRDEEQKQFLLQVVAECRKIYPDTSKETLAKAI</sequence>
<accession>A0A8D8QBH9</accession>
<evidence type="ECO:0000313" key="1">
    <source>
        <dbReference type="EMBL" id="CAG6628437.1"/>
    </source>
</evidence>
<dbReference type="EMBL" id="HBUF01341058">
    <property type="protein sequence ID" value="CAG6703520.1"/>
    <property type="molecule type" value="Transcribed_RNA"/>
</dbReference>
<dbReference type="EMBL" id="HBUF01198313">
    <property type="protein sequence ID" value="CAG6660962.1"/>
    <property type="molecule type" value="Transcribed_RNA"/>
</dbReference>
<dbReference type="EMBL" id="HBUF01198315">
    <property type="protein sequence ID" value="CAG6660968.1"/>
    <property type="molecule type" value="Transcribed_RNA"/>
</dbReference>
<dbReference type="EMBL" id="HBUF01067991">
    <property type="protein sequence ID" value="CAG6628431.1"/>
    <property type="molecule type" value="Transcribed_RNA"/>
</dbReference>
<name>A0A8D8QBH9_9HEMI</name>
<dbReference type="PANTHER" id="PTHR46113:SF1">
    <property type="entry name" value="PEPTIDASE M17 LEUCYL AMINOPEPTIDASE N-TERMINAL DOMAIN-CONTAINING PROTEIN"/>
    <property type="match status" value="1"/>
</dbReference>
<dbReference type="EMBL" id="HBUF01067997">
    <property type="protein sequence ID" value="CAG6628464.1"/>
    <property type="molecule type" value="Transcribed_RNA"/>
</dbReference>
<dbReference type="EMBL" id="HBUF01067994">
    <property type="protein sequence ID" value="CAG6628447.1"/>
    <property type="molecule type" value="Transcribed_RNA"/>
</dbReference>
<dbReference type="EMBL" id="HBUF01067986">
    <property type="protein sequence ID" value="CAG6628404.1"/>
    <property type="molecule type" value="Transcribed_RNA"/>
</dbReference>
<dbReference type="EMBL" id="HBUF01198312">
    <property type="protein sequence ID" value="CAG6660958.1"/>
    <property type="molecule type" value="Transcribed_RNA"/>
</dbReference>
<dbReference type="EMBL" id="HBUF01067988">
    <property type="protein sequence ID" value="CAG6628414.1"/>
    <property type="molecule type" value="Transcribed_RNA"/>
</dbReference>
<dbReference type="AlphaFoldDB" id="A0A8D8QBH9"/>
<dbReference type="EMBL" id="HBUF01067987">
    <property type="protein sequence ID" value="CAG6628409.1"/>
    <property type="molecule type" value="Transcribed_RNA"/>
</dbReference>
<dbReference type="EMBL" id="HBUF01067985">
    <property type="protein sequence ID" value="CAG6628398.1"/>
    <property type="molecule type" value="Transcribed_RNA"/>
</dbReference>
<proteinExistence type="predicted"/>
<dbReference type="EMBL" id="HBUF01067993">
    <property type="protein sequence ID" value="CAG6628442.1"/>
    <property type="molecule type" value="Transcribed_RNA"/>
</dbReference>